<proteinExistence type="predicted"/>
<dbReference type="Proteomes" id="UP000054560">
    <property type="component" value="Unassembled WGS sequence"/>
</dbReference>
<keyword evidence="2" id="KW-1185">Reference proteome</keyword>
<dbReference type="EMBL" id="KQ253468">
    <property type="protein sequence ID" value="KNC69753.1"/>
    <property type="molecule type" value="Genomic_DNA"/>
</dbReference>
<organism evidence="1 2">
    <name type="scientific">Sphaeroforma arctica JP610</name>
    <dbReference type="NCBI Taxonomy" id="667725"/>
    <lineage>
        <taxon>Eukaryota</taxon>
        <taxon>Ichthyosporea</taxon>
        <taxon>Ichthyophonida</taxon>
        <taxon>Sphaeroforma</taxon>
    </lineage>
</organism>
<sequence>ALEQNTKGNTLQHELIEDEGAVAGSSPALAEALKVVRREKVMLQTKLNTAALETRSHLAQLKKKV</sequence>
<name>A0A0L0F0T5_9EUKA</name>
<evidence type="ECO:0000313" key="2">
    <source>
        <dbReference type="Proteomes" id="UP000054560"/>
    </source>
</evidence>
<feature type="non-terminal residue" evidence="1">
    <location>
        <position position="1"/>
    </location>
</feature>
<gene>
    <name evidence="1" type="ORF">SARC_17728</name>
</gene>
<dbReference type="RefSeq" id="XP_014143655.1">
    <property type="nucleotide sequence ID" value="XM_014288180.1"/>
</dbReference>
<reference evidence="1 2" key="1">
    <citation type="submission" date="2011-02" db="EMBL/GenBank/DDBJ databases">
        <title>The Genome Sequence of Sphaeroforma arctica JP610.</title>
        <authorList>
            <consortium name="The Broad Institute Genome Sequencing Platform"/>
            <person name="Russ C."/>
            <person name="Cuomo C."/>
            <person name="Young S.K."/>
            <person name="Zeng Q."/>
            <person name="Gargeya S."/>
            <person name="Alvarado L."/>
            <person name="Berlin A."/>
            <person name="Chapman S.B."/>
            <person name="Chen Z."/>
            <person name="Freedman E."/>
            <person name="Gellesch M."/>
            <person name="Goldberg J."/>
            <person name="Griggs A."/>
            <person name="Gujja S."/>
            <person name="Heilman E."/>
            <person name="Heiman D."/>
            <person name="Howarth C."/>
            <person name="Mehta T."/>
            <person name="Neiman D."/>
            <person name="Pearson M."/>
            <person name="Roberts A."/>
            <person name="Saif S."/>
            <person name="Shea T."/>
            <person name="Shenoy N."/>
            <person name="Sisk P."/>
            <person name="Stolte C."/>
            <person name="Sykes S."/>
            <person name="White J."/>
            <person name="Yandava C."/>
            <person name="Burger G."/>
            <person name="Gray M.W."/>
            <person name="Holland P.W.H."/>
            <person name="King N."/>
            <person name="Lang F.B.F."/>
            <person name="Roger A.J."/>
            <person name="Ruiz-Trillo I."/>
            <person name="Haas B."/>
            <person name="Nusbaum C."/>
            <person name="Birren B."/>
        </authorList>
    </citation>
    <scope>NUCLEOTIDE SEQUENCE [LARGE SCALE GENOMIC DNA]</scope>
    <source>
        <strain evidence="1 2">JP610</strain>
    </source>
</reference>
<dbReference type="AlphaFoldDB" id="A0A0L0F0T5"/>
<protein>
    <submittedName>
        <fullName evidence="1">Uncharacterized protein</fullName>
    </submittedName>
</protein>
<accession>A0A0L0F0T5</accession>
<dbReference type="GeneID" id="25918232"/>
<evidence type="ECO:0000313" key="1">
    <source>
        <dbReference type="EMBL" id="KNC69753.1"/>
    </source>
</evidence>